<comment type="caution">
    <text evidence="7">The sequence shown here is derived from an EMBL/GenBank/DDBJ whole genome shotgun (WGS) entry which is preliminary data.</text>
</comment>
<dbReference type="InterPro" id="IPR036291">
    <property type="entry name" value="NAD(P)-bd_dom_sf"/>
</dbReference>
<sequence length="329" mass="35595">MANTVNPNRNPKPELIIHRLPAYGYSLFEHLSTHFTLVDPTATVGGDREAYKNVLRQHARSARVVFCMGLSPLDKDTLDCLPSLKCVVGSAAGTDHIDMAECRRRGIAVTNNGDSFSDDVADCAVGLLIDVFRRLSAADRFVRAGSWLAVGEFPLGCSLKGKRVGIVGLGSIGSRVAKRLIPFGCNIAYTSRRKKPSVTFPYYDSVHNLALETDILVLCCTYTDQTHHVVNKDVLTALGEKGILINVGRGGLIDESEMVRFLVEGKLGGAGLDVFENEPSVPKELFGLDNVVLSPHQAVLTPESLQASKDTAVANLMAFFSNKPLLTPV</sequence>
<dbReference type="Gene3D" id="3.40.50.720">
    <property type="entry name" value="NAD(P)-binding Rossmann-like Domain"/>
    <property type="match status" value="2"/>
</dbReference>
<dbReference type="InterPro" id="IPR006139">
    <property type="entry name" value="D-isomer_2_OHA_DH_cat_dom"/>
</dbReference>
<dbReference type="GO" id="GO:0016618">
    <property type="term" value="F:hydroxypyruvate reductase [NAD(P)H] activity"/>
    <property type="evidence" value="ECO:0007669"/>
    <property type="project" value="TreeGrafter"/>
</dbReference>
<evidence type="ECO:0000313" key="7">
    <source>
        <dbReference type="EMBL" id="KAK9668236.1"/>
    </source>
</evidence>
<dbReference type="GO" id="GO:0051287">
    <property type="term" value="F:NAD binding"/>
    <property type="evidence" value="ECO:0007669"/>
    <property type="project" value="InterPro"/>
</dbReference>
<dbReference type="CDD" id="cd12156">
    <property type="entry name" value="HPPR"/>
    <property type="match status" value="1"/>
</dbReference>
<dbReference type="AlphaFoldDB" id="A0AAW1GU72"/>
<dbReference type="Pfam" id="PF00389">
    <property type="entry name" value="2-Hacid_dh"/>
    <property type="match status" value="1"/>
</dbReference>
<dbReference type="InterPro" id="IPR006140">
    <property type="entry name" value="D-isomer_DH_NAD-bd"/>
</dbReference>
<keyword evidence="2 4" id="KW-0560">Oxidoreductase</keyword>
<evidence type="ECO:0000313" key="8">
    <source>
        <dbReference type="Proteomes" id="UP001443914"/>
    </source>
</evidence>
<dbReference type="GO" id="GO:0030267">
    <property type="term" value="F:glyoxylate reductase (NADPH) activity"/>
    <property type="evidence" value="ECO:0007669"/>
    <property type="project" value="TreeGrafter"/>
</dbReference>
<comment type="similarity">
    <text evidence="4">Belongs to the D-isomer specific 2-hydroxyacid dehydrogenase family.</text>
</comment>
<dbReference type="Proteomes" id="UP001443914">
    <property type="component" value="Unassembled WGS sequence"/>
</dbReference>
<dbReference type="Pfam" id="PF02826">
    <property type="entry name" value="2-Hacid_dh_C"/>
    <property type="match status" value="1"/>
</dbReference>
<dbReference type="InterPro" id="IPR050223">
    <property type="entry name" value="D-isomer_2-hydroxyacid_DH"/>
</dbReference>
<feature type="domain" description="D-isomer specific 2-hydroxyacid dehydrogenase catalytic" evidence="5">
    <location>
        <begin position="49"/>
        <end position="329"/>
    </location>
</feature>
<evidence type="ECO:0000256" key="1">
    <source>
        <dbReference type="ARBA" id="ARBA00022857"/>
    </source>
</evidence>
<dbReference type="GO" id="GO:0005829">
    <property type="term" value="C:cytosol"/>
    <property type="evidence" value="ECO:0007669"/>
    <property type="project" value="TreeGrafter"/>
</dbReference>
<evidence type="ECO:0000256" key="2">
    <source>
        <dbReference type="ARBA" id="ARBA00023002"/>
    </source>
</evidence>
<accession>A0AAW1GU72</accession>
<organism evidence="7 8">
    <name type="scientific">Saponaria officinalis</name>
    <name type="common">Common soapwort</name>
    <name type="synonym">Lychnis saponaria</name>
    <dbReference type="NCBI Taxonomy" id="3572"/>
    <lineage>
        <taxon>Eukaryota</taxon>
        <taxon>Viridiplantae</taxon>
        <taxon>Streptophyta</taxon>
        <taxon>Embryophyta</taxon>
        <taxon>Tracheophyta</taxon>
        <taxon>Spermatophyta</taxon>
        <taxon>Magnoliopsida</taxon>
        <taxon>eudicotyledons</taxon>
        <taxon>Gunneridae</taxon>
        <taxon>Pentapetalae</taxon>
        <taxon>Caryophyllales</taxon>
        <taxon>Caryophyllaceae</taxon>
        <taxon>Caryophylleae</taxon>
        <taxon>Saponaria</taxon>
    </lineage>
</organism>
<evidence type="ECO:0000259" key="5">
    <source>
        <dbReference type="Pfam" id="PF00389"/>
    </source>
</evidence>
<dbReference type="SUPFAM" id="SSF52283">
    <property type="entry name" value="Formate/glycerate dehydrogenase catalytic domain-like"/>
    <property type="match status" value="1"/>
</dbReference>
<name>A0AAW1GU72_SAPOF</name>
<protein>
    <submittedName>
        <fullName evidence="7">Uncharacterized protein</fullName>
    </submittedName>
</protein>
<feature type="domain" description="D-isomer specific 2-hydroxyacid dehydrogenase NAD-binding" evidence="6">
    <location>
        <begin position="125"/>
        <end position="298"/>
    </location>
</feature>
<evidence type="ECO:0000256" key="4">
    <source>
        <dbReference type="RuleBase" id="RU003719"/>
    </source>
</evidence>
<keyword evidence="1" id="KW-0521">NADP</keyword>
<keyword evidence="8" id="KW-1185">Reference proteome</keyword>
<proteinExistence type="inferred from homology"/>
<keyword evidence="3" id="KW-0520">NAD</keyword>
<dbReference type="PANTHER" id="PTHR10996:SF268">
    <property type="entry name" value="GLYOXYLATE_HYDROXYPYRUVATE REDUCTASE HPR3"/>
    <property type="match status" value="1"/>
</dbReference>
<evidence type="ECO:0000259" key="6">
    <source>
        <dbReference type="Pfam" id="PF02826"/>
    </source>
</evidence>
<dbReference type="SUPFAM" id="SSF51735">
    <property type="entry name" value="NAD(P)-binding Rossmann-fold domains"/>
    <property type="match status" value="1"/>
</dbReference>
<dbReference type="FunFam" id="3.40.50.720:FF:000213">
    <property type="entry name" value="Putative 2-hydroxyacid dehydrogenase"/>
    <property type="match status" value="1"/>
</dbReference>
<dbReference type="EMBL" id="JBDFQZ010000013">
    <property type="protein sequence ID" value="KAK9668236.1"/>
    <property type="molecule type" value="Genomic_DNA"/>
</dbReference>
<evidence type="ECO:0000256" key="3">
    <source>
        <dbReference type="ARBA" id="ARBA00023027"/>
    </source>
</evidence>
<dbReference type="PANTHER" id="PTHR10996">
    <property type="entry name" value="2-HYDROXYACID DEHYDROGENASE-RELATED"/>
    <property type="match status" value="1"/>
</dbReference>
<gene>
    <name evidence="7" type="ORF">RND81_13G043500</name>
</gene>
<reference evidence="7" key="1">
    <citation type="submission" date="2024-03" db="EMBL/GenBank/DDBJ databases">
        <title>WGS assembly of Saponaria officinalis var. Norfolk2.</title>
        <authorList>
            <person name="Jenkins J."/>
            <person name="Shu S."/>
            <person name="Grimwood J."/>
            <person name="Barry K."/>
            <person name="Goodstein D."/>
            <person name="Schmutz J."/>
            <person name="Leebens-Mack J."/>
            <person name="Osbourn A."/>
        </authorList>
    </citation>
    <scope>NUCLEOTIDE SEQUENCE [LARGE SCALE GENOMIC DNA]</scope>
    <source>
        <strain evidence="7">JIC</strain>
    </source>
</reference>